<feature type="transmembrane region" description="Helical" evidence="1">
    <location>
        <begin position="16"/>
        <end position="37"/>
    </location>
</feature>
<proteinExistence type="predicted"/>
<dbReference type="EMBL" id="MEHD01000036">
    <property type="protein sequence ID" value="ODR49914.1"/>
    <property type="molecule type" value="Genomic_DNA"/>
</dbReference>
<feature type="transmembrane region" description="Helical" evidence="1">
    <location>
        <begin position="168"/>
        <end position="193"/>
    </location>
</feature>
<accession>A0ABX3AAT2</accession>
<keyword evidence="3" id="KW-1185">Reference proteome</keyword>
<dbReference type="Pfam" id="PF12730">
    <property type="entry name" value="ABC2_membrane_4"/>
    <property type="match status" value="1"/>
</dbReference>
<name>A0ABX3AAT2_9FIRM</name>
<comment type="caution">
    <text evidence="2">The sequence shown here is derived from an EMBL/GenBank/DDBJ whole genome shotgun (WGS) entry which is preliminary data.</text>
</comment>
<evidence type="ECO:0000313" key="2">
    <source>
        <dbReference type="EMBL" id="ODR49914.1"/>
    </source>
</evidence>
<dbReference type="RefSeq" id="WP_069410763.1">
    <property type="nucleotide sequence ID" value="NZ_DBFYTW010000139.1"/>
</dbReference>
<feature type="transmembrane region" description="Helical" evidence="1">
    <location>
        <begin position="140"/>
        <end position="161"/>
    </location>
</feature>
<feature type="transmembrane region" description="Helical" evidence="1">
    <location>
        <begin position="57"/>
        <end position="74"/>
    </location>
</feature>
<dbReference type="Proteomes" id="UP000094869">
    <property type="component" value="Unassembled WGS sequence"/>
</dbReference>
<organism evidence="2 3">
    <name type="scientific">Eisenbergiella tayi</name>
    <dbReference type="NCBI Taxonomy" id="1432052"/>
    <lineage>
        <taxon>Bacteria</taxon>
        <taxon>Bacillati</taxon>
        <taxon>Bacillota</taxon>
        <taxon>Clostridia</taxon>
        <taxon>Lachnospirales</taxon>
        <taxon>Lachnospiraceae</taxon>
        <taxon>Eisenbergiella</taxon>
    </lineage>
</organism>
<keyword evidence="1" id="KW-0812">Transmembrane</keyword>
<feature type="transmembrane region" description="Helical" evidence="1">
    <location>
        <begin position="101"/>
        <end position="128"/>
    </location>
</feature>
<sequence length="257" mass="29103">MFRVIKTEFLKLRRYFILWIGVSLMLLTVLVTLFTSLAEDGMVWDFLFLYEQVIKNFATLIFPMCITLITGYMISREYTDDTLKNIVVIPISFRKLMAGKLAVSSVLSLIMGMVCFLFTVAGAFIMGYDGILFKHVLAGMVQMPLLALFEYMVIIPIIVLTGREGSNFFAGVIAAFVYGFIGMFAGGELQYIYPVSAVLGLINYRGYEEGVQWNIPLCALSVSVMLLAGIIFLFIKPREETAEKRRKEKRAVHKKGW</sequence>
<keyword evidence="1" id="KW-0472">Membrane</keyword>
<protein>
    <submittedName>
        <fullName evidence="2">Lantibiotic ABC transporter permease</fullName>
    </submittedName>
</protein>
<keyword evidence="1" id="KW-1133">Transmembrane helix</keyword>
<feature type="transmembrane region" description="Helical" evidence="1">
    <location>
        <begin position="213"/>
        <end position="235"/>
    </location>
</feature>
<evidence type="ECO:0000256" key="1">
    <source>
        <dbReference type="SAM" id="Phobius"/>
    </source>
</evidence>
<reference evidence="2 3" key="1">
    <citation type="submission" date="2016-08" db="EMBL/GenBank/DDBJ databases">
        <title>Characterization of Isolates of Eisenbergiella tayi Derived from Blood Cultures, Using Whole Genome Sequencing.</title>
        <authorList>
            <person name="Bernier A.-M."/>
            <person name="Burdz T."/>
            <person name="Wiebe D."/>
            <person name="Bernard K."/>
        </authorList>
    </citation>
    <scope>NUCLEOTIDE SEQUENCE [LARGE SCALE GENOMIC DNA]</scope>
    <source>
        <strain evidence="2 3">NML120146</strain>
    </source>
</reference>
<gene>
    <name evidence="2" type="ORF">BEI63_22615</name>
</gene>
<evidence type="ECO:0000313" key="3">
    <source>
        <dbReference type="Proteomes" id="UP000094869"/>
    </source>
</evidence>